<dbReference type="Proteomes" id="UP000070544">
    <property type="component" value="Unassembled WGS sequence"/>
</dbReference>
<gene>
    <name evidence="2" type="ORF">M427DRAFT_132593</name>
</gene>
<proteinExistence type="predicted"/>
<feature type="region of interest" description="Disordered" evidence="1">
    <location>
        <begin position="88"/>
        <end position="206"/>
    </location>
</feature>
<feature type="region of interest" description="Disordered" evidence="1">
    <location>
        <begin position="1"/>
        <end position="59"/>
    </location>
</feature>
<evidence type="ECO:0000256" key="1">
    <source>
        <dbReference type="SAM" id="MobiDB-lite"/>
    </source>
</evidence>
<accession>A0A139APK1</accession>
<evidence type="ECO:0000313" key="2">
    <source>
        <dbReference type="EMBL" id="KXS18652.1"/>
    </source>
</evidence>
<organism evidence="2 3">
    <name type="scientific">Gonapodya prolifera (strain JEL478)</name>
    <name type="common">Monoblepharis prolifera</name>
    <dbReference type="NCBI Taxonomy" id="1344416"/>
    <lineage>
        <taxon>Eukaryota</taxon>
        <taxon>Fungi</taxon>
        <taxon>Fungi incertae sedis</taxon>
        <taxon>Chytridiomycota</taxon>
        <taxon>Chytridiomycota incertae sedis</taxon>
        <taxon>Monoblepharidomycetes</taxon>
        <taxon>Monoblepharidales</taxon>
        <taxon>Gonapodyaceae</taxon>
        <taxon>Gonapodya</taxon>
    </lineage>
</organism>
<keyword evidence="3" id="KW-1185">Reference proteome</keyword>
<name>A0A139APK1_GONPJ</name>
<reference evidence="2 3" key="1">
    <citation type="journal article" date="2015" name="Genome Biol. Evol.">
        <title>Phylogenomic analyses indicate that early fungi evolved digesting cell walls of algal ancestors of land plants.</title>
        <authorList>
            <person name="Chang Y."/>
            <person name="Wang S."/>
            <person name="Sekimoto S."/>
            <person name="Aerts A.L."/>
            <person name="Choi C."/>
            <person name="Clum A."/>
            <person name="LaButti K.M."/>
            <person name="Lindquist E.A."/>
            <person name="Yee Ngan C."/>
            <person name="Ohm R.A."/>
            <person name="Salamov A.A."/>
            <person name="Grigoriev I.V."/>
            <person name="Spatafora J.W."/>
            <person name="Berbee M.L."/>
        </authorList>
    </citation>
    <scope>NUCLEOTIDE SEQUENCE [LARGE SCALE GENOMIC DNA]</scope>
    <source>
        <strain evidence="2 3">JEL478</strain>
    </source>
</reference>
<dbReference type="EMBL" id="KQ965741">
    <property type="protein sequence ID" value="KXS18652.1"/>
    <property type="molecule type" value="Genomic_DNA"/>
</dbReference>
<feature type="region of interest" description="Disordered" evidence="1">
    <location>
        <begin position="224"/>
        <end position="263"/>
    </location>
</feature>
<evidence type="ECO:0000313" key="3">
    <source>
        <dbReference type="Proteomes" id="UP000070544"/>
    </source>
</evidence>
<protein>
    <submittedName>
        <fullName evidence="2">Uncharacterized protein</fullName>
    </submittedName>
</protein>
<feature type="compositionally biased region" description="Low complexity" evidence="1">
    <location>
        <begin position="39"/>
        <end position="54"/>
    </location>
</feature>
<feature type="compositionally biased region" description="Basic residues" evidence="1">
    <location>
        <begin position="90"/>
        <end position="105"/>
    </location>
</feature>
<dbReference type="AlphaFoldDB" id="A0A139APK1"/>
<sequence length="281" mass="30425">MAAEPETLAPQPRKSGGPYVFPLPRVSTPSQAPKRPRRFFGGPRRGSAASLESEASLEDDSILESDAYAEFLSLISRPSAIFETLTGQRNHSHHGIPPFIRRKSSVPKIFMTADDEEEAPPPVSDIPGRPELNRTPFRPDPTQNNKKEDSPLHSPSISSPITRARNPVALNSPFTQRKRAGGSENVQPVRVQPLKASPPAPLSPVGLPGGAELGLLAPSPPPVDLYSHATSQTQLHKQHEHTITVPLKSGTESTGETSKQKYRGRSLSAGDIFAKLFRQAP</sequence>
<dbReference type="OrthoDB" id="2149316at2759"/>